<dbReference type="Proteomes" id="UP000504756">
    <property type="component" value="Unassembled WGS sequence"/>
</dbReference>
<reference evidence="4 7" key="1">
    <citation type="submission" date="2016-10" db="EMBL/GenBank/DDBJ databases">
        <authorList>
            <person name="de Groot N.N."/>
        </authorList>
    </citation>
    <scope>NUCLEOTIDE SEQUENCE [LARGE SCALE GENOMIC DNA]</scope>
    <source>
        <strain evidence="4 7">M79</strain>
    </source>
</reference>
<feature type="active site" description="Proton donor" evidence="1">
    <location>
        <position position="25"/>
    </location>
</feature>
<reference evidence="6" key="4">
    <citation type="submission" date="2023-02" db="EMBL/GenBank/DDBJ databases">
        <title>Comparative genomics and fermentation flavor characterization of five lactic acid bacteria reveal flavor biosynthesis metabolic pathways in fermented muskmelon puree.</title>
        <authorList>
            <person name="Yuan L."/>
            <person name="Li M."/>
            <person name="Xu X."/>
            <person name="Lao F."/>
            <person name="Wu J."/>
        </authorList>
    </citation>
    <scope>NUCLEOTIDE SEQUENCE</scope>
    <source>
        <strain evidence="6">Pa-2</strain>
    </source>
</reference>
<dbReference type="Proteomes" id="UP001157396">
    <property type="component" value="Unassembled WGS sequence"/>
</dbReference>
<dbReference type="EMBL" id="FOTJ01000001">
    <property type="protein sequence ID" value="SFL11606.1"/>
    <property type="molecule type" value="Genomic_DNA"/>
</dbReference>
<dbReference type="CDD" id="cd14241">
    <property type="entry name" value="PAD"/>
    <property type="match status" value="1"/>
</dbReference>
<dbReference type="EMBL" id="CP109635">
    <property type="protein sequence ID" value="UYT09765.1"/>
    <property type="molecule type" value="Genomic_DNA"/>
</dbReference>
<dbReference type="GO" id="GO:0016831">
    <property type="term" value="F:carboxy-lyase activity"/>
    <property type="evidence" value="ECO:0007669"/>
    <property type="project" value="InterPro"/>
</dbReference>
<dbReference type="Gene3D" id="2.40.128.20">
    <property type="match status" value="1"/>
</dbReference>
<dbReference type="Pfam" id="PF05870">
    <property type="entry name" value="PA_decarbox"/>
    <property type="match status" value="1"/>
</dbReference>
<evidence type="ECO:0000313" key="5">
    <source>
        <dbReference type="EMBL" id="UYT09765.1"/>
    </source>
</evidence>
<dbReference type="EMBL" id="BLXU01000015">
    <property type="protein sequence ID" value="GFO52718.1"/>
    <property type="molecule type" value="Genomic_DNA"/>
</dbReference>
<dbReference type="InterPro" id="IPR012674">
    <property type="entry name" value="Calycin"/>
</dbReference>
<evidence type="ECO:0000313" key="4">
    <source>
        <dbReference type="EMBL" id="SFL11606.1"/>
    </source>
</evidence>
<dbReference type="AlphaFoldDB" id="A0A1I4F4A2"/>
<sequence length="177" mass="20882">MKKYSTLKDFIGSHMIYTYDNGWEYEIYIKNEKTIDYRIHGGMVAGRWVKEQEVDIVMLTEGVYKVAWTEPTGTDVSLDFMPNEEKMHGMIFFPKWVHEHPEITVCFQNDFIDVMHESREKYETYPKYLVPEFATITYIANAGSDNEDVIAQAPYEGLPNDIREGKYFDENYKKVNK</sequence>
<dbReference type="Proteomes" id="UP000181969">
    <property type="component" value="Unassembled WGS sequence"/>
</dbReference>
<dbReference type="GeneID" id="61074087"/>
<organism evidence="4 7">
    <name type="scientific">Lactococcus garvieae</name>
    <dbReference type="NCBI Taxonomy" id="1363"/>
    <lineage>
        <taxon>Bacteria</taxon>
        <taxon>Bacillati</taxon>
        <taxon>Bacillota</taxon>
        <taxon>Bacilli</taxon>
        <taxon>Lactobacillales</taxon>
        <taxon>Streptococcaceae</taxon>
        <taxon>Lactococcus</taxon>
    </lineage>
</organism>
<evidence type="ECO:0000313" key="6">
    <source>
        <dbReference type="EMBL" id="WEA13012.1"/>
    </source>
</evidence>
<accession>A0A1I4F4A2</accession>
<evidence type="ECO:0000313" key="3">
    <source>
        <dbReference type="EMBL" id="MDH7958905.1"/>
    </source>
</evidence>
<dbReference type="OrthoDB" id="1623004at2"/>
<dbReference type="SUPFAM" id="SSF50814">
    <property type="entry name" value="Lipocalins"/>
    <property type="match status" value="1"/>
</dbReference>
<dbReference type="EMBL" id="CP118627">
    <property type="protein sequence ID" value="WEA13012.1"/>
    <property type="molecule type" value="Genomic_DNA"/>
</dbReference>
<proteinExistence type="predicted"/>
<evidence type="ECO:0000313" key="7">
    <source>
        <dbReference type="Proteomes" id="UP000181969"/>
    </source>
</evidence>
<gene>
    <name evidence="2" type="primary">pdc</name>
    <name evidence="2" type="ORF">ikelab_19930</name>
    <name evidence="5" type="ORF">OF801_07210</name>
    <name evidence="6" type="ORF">PWF74_05565</name>
    <name evidence="3" type="ORF">QHR29_00250</name>
    <name evidence="4" type="ORF">SAMN05216438_101349</name>
</gene>
<dbReference type="Proteomes" id="UP001217324">
    <property type="component" value="Chromosome"/>
</dbReference>
<feature type="active site" description="Proton acceptor" evidence="1">
    <location>
        <position position="70"/>
    </location>
</feature>
<dbReference type="RefSeq" id="WP_017371242.1">
    <property type="nucleotide sequence ID" value="NZ_AP026069.1"/>
</dbReference>
<reference evidence="2 8" key="2">
    <citation type="submission" date="2020-06" db="EMBL/GenBank/DDBJ databases">
        <title>Draft genome sequence of Lactic acid bacteria from Okinawan-style tofu.</title>
        <authorList>
            <person name="Takara I."/>
            <person name="Ikematsu S."/>
        </authorList>
    </citation>
    <scope>NUCLEOTIDE SEQUENCE [LARGE SCALE GENOMIC DNA]</scope>
    <source>
        <strain evidence="2">Lg38</strain>
        <strain evidence="8">lg38</strain>
    </source>
</reference>
<dbReference type="PANTHER" id="PTHR40087">
    <property type="entry name" value="PHENOLIC ACID DECARBOXYLASE PADC"/>
    <property type="match status" value="1"/>
</dbReference>
<evidence type="ECO:0000313" key="2">
    <source>
        <dbReference type="EMBL" id="GFO52718.1"/>
    </source>
</evidence>
<dbReference type="InterPro" id="IPR008729">
    <property type="entry name" value="PA_de_COase"/>
</dbReference>
<protein>
    <submittedName>
        <fullName evidence="4">Phenolic acid decarboxylase</fullName>
    </submittedName>
</protein>
<evidence type="ECO:0000256" key="1">
    <source>
        <dbReference type="PIRSR" id="PIRSR011561-1"/>
    </source>
</evidence>
<reference evidence="5" key="3">
    <citation type="submission" date="2022-10" db="EMBL/GenBank/DDBJ databases">
        <title>Genome assembly of Lactococcus garvieae isolates from cricket gut.</title>
        <authorList>
            <person name="Luecke A.R."/>
            <person name="Brown A.M.V."/>
            <person name="Wakeman C.A."/>
        </authorList>
    </citation>
    <scope>NUCLEOTIDE SEQUENCE</scope>
    <source>
        <strain evidence="5">Alexii-11_2</strain>
    </source>
</reference>
<reference evidence="3" key="5">
    <citation type="submission" date="2023-04" db="EMBL/GenBank/DDBJ databases">
        <title>Genomic analysis of Lactococcus garvieae isolates.</title>
        <authorList>
            <person name="Zhanghang C."/>
        </authorList>
    </citation>
    <scope>NUCLEOTIDE SEQUENCE</scope>
    <source>
        <strain evidence="3">ZB-1</strain>
    </source>
</reference>
<evidence type="ECO:0000313" key="8">
    <source>
        <dbReference type="Proteomes" id="UP000504756"/>
    </source>
</evidence>
<dbReference type="EMBL" id="JARYTV010000001">
    <property type="protein sequence ID" value="MDH7958905.1"/>
    <property type="molecule type" value="Genomic_DNA"/>
</dbReference>
<dbReference type="PIRSF" id="PIRSF011561">
    <property type="entry name" value="PAD"/>
    <property type="match status" value="1"/>
</dbReference>
<dbReference type="Proteomes" id="UP001164042">
    <property type="component" value="Chromosome"/>
</dbReference>
<name>A0A1I4F4A2_9LACT</name>
<dbReference type="PANTHER" id="PTHR40087:SF1">
    <property type="entry name" value="PHENOLIC ACID DECARBOXYLASE PADC"/>
    <property type="match status" value="1"/>
</dbReference>